<sequence>MARADNSRRGDRDRLSSLPDCLIHLIMSFLTAQEAVRTCILSKRWKNLWTTLPFLDFDWRKSKYDRKWDPDEWDYSEYQIHKLEKFRDFVTMTLLLREPSELHKFRLSFLDGEFYDLCRYDIFIRSWILHALKYNLQVLHFSFSRYYDPYPQGSLHLGIFTCASLVDASLHSTISVRNIEVINLPCLKRLHLKMIALSQNFVGKLFCGCPVLELLHLENCGAERFSTNSKSLKHLKVENGCWGGDSEKSMELIDTPNLVSLYYPMCPYIFDQCKMLLKMPSLTSASIHSHYHYRGQSNVLIGLSNVQYLVLFGENIKGAMEIELPNCPVFSNLKNLSVNNLCLRCHFNILASFLSHCPNLEKLSLCYLGCYCKWDALGNQESLKIAPFEGKRLQTVEVKFSRSDRNFPQDHEVFTGYH</sequence>
<protein>
    <recommendedName>
        <fullName evidence="1">F-box domain-containing protein</fullName>
    </recommendedName>
</protein>
<dbReference type="InterPro" id="IPR036047">
    <property type="entry name" value="F-box-like_dom_sf"/>
</dbReference>
<evidence type="ECO:0000259" key="1">
    <source>
        <dbReference type="PROSITE" id="PS50181"/>
    </source>
</evidence>
<comment type="caution">
    <text evidence="2">The sequence shown here is derived from an EMBL/GenBank/DDBJ whole genome shotgun (WGS) entry which is preliminary data.</text>
</comment>
<dbReference type="Pfam" id="PF00646">
    <property type="entry name" value="F-box"/>
    <property type="match status" value="1"/>
</dbReference>
<dbReference type="InterPro" id="IPR053781">
    <property type="entry name" value="F-box_AtFBL13-like"/>
</dbReference>
<dbReference type="AlphaFoldDB" id="A0A9Q0CD30"/>
<dbReference type="InterPro" id="IPR001810">
    <property type="entry name" value="F-box_dom"/>
</dbReference>
<organism evidence="2 3">
    <name type="scientific">Rhynchospora breviuscula</name>
    <dbReference type="NCBI Taxonomy" id="2022672"/>
    <lineage>
        <taxon>Eukaryota</taxon>
        <taxon>Viridiplantae</taxon>
        <taxon>Streptophyta</taxon>
        <taxon>Embryophyta</taxon>
        <taxon>Tracheophyta</taxon>
        <taxon>Spermatophyta</taxon>
        <taxon>Magnoliopsida</taxon>
        <taxon>Liliopsida</taxon>
        <taxon>Poales</taxon>
        <taxon>Cyperaceae</taxon>
        <taxon>Cyperoideae</taxon>
        <taxon>Rhynchosporeae</taxon>
        <taxon>Rhynchospora</taxon>
    </lineage>
</organism>
<dbReference type="Gene3D" id="1.20.1280.50">
    <property type="match status" value="1"/>
</dbReference>
<dbReference type="Proteomes" id="UP001151287">
    <property type="component" value="Unassembled WGS sequence"/>
</dbReference>
<name>A0A9Q0CD30_9POAL</name>
<dbReference type="PANTHER" id="PTHR34223">
    <property type="entry name" value="OS11G0201299 PROTEIN"/>
    <property type="match status" value="1"/>
</dbReference>
<dbReference type="PANTHER" id="PTHR34223:SF51">
    <property type="entry name" value="OS06G0556300 PROTEIN"/>
    <property type="match status" value="1"/>
</dbReference>
<dbReference type="InterPro" id="IPR055411">
    <property type="entry name" value="LRR_FXL15/At3g58940/PEG3-like"/>
</dbReference>
<accession>A0A9Q0CD30</accession>
<dbReference type="Gene3D" id="3.80.10.10">
    <property type="entry name" value="Ribonuclease Inhibitor"/>
    <property type="match status" value="1"/>
</dbReference>
<dbReference type="EMBL" id="JAMQYH010000004">
    <property type="protein sequence ID" value="KAJ1691630.1"/>
    <property type="molecule type" value="Genomic_DNA"/>
</dbReference>
<evidence type="ECO:0000313" key="3">
    <source>
        <dbReference type="Proteomes" id="UP001151287"/>
    </source>
</evidence>
<evidence type="ECO:0000313" key="2">
    <source>
        <dbReference type="EMBL" id="KAJ1691630.1"/>
    </source>
</evidence>
<dbReference type="PROSITE" id="PS50181">
    <property type="entry name" value="FBOX"/>
    <property type="match status" value="1"/>
</dbReference>
<dbReference type="CDD" id="cd22160">
    <property type="entry name" value="F-box_AtFBL13-like"/>
    <property type="match status" value="1"/>
</dbReference>
<dbReference type="SUPFAM" id="SSF81383">
    <property type="entry name" value="F-box domain"/>
    <property type="match status" value="1"/>
</dbReference>
<dbReference type="Pfam" id="PF24758">
    <property type="entry name" value="LRR_At5g56370"/>
    <property type="match status" value="1"/>
</dbReference>
<dbReference type="InterPro" id="IPR032675">
    <property type="entry name" value="LRR_dom_sf"/>
</dbReference>
<feature type="domain" description="F-box" evidence="1">
    <location>
        <begin position="12"/>
        <end position="62"/>
    </location>
</feature>
<keyword evidence="3" id="KW-1185">Reference proteome</keyword>
<reference evidence="2" key="1">
    <citation type="journal article" date="2022" name="Cell">
        <title>Repeat-based holocentromeres influence genome architecture and karyotype evolution.</title>
        <authorList>
            <person name="Hofstatter P.G."/>
            <person name="Thangavel G."/>
            <person name="Lux T."/>
            <person name="Neumann P."/>
            <person name="Vondrak T."/>
            <person name="Novak P."/>
            <person name="Zhang M."/>
            <person name="Costa L."/>
            <person name="Castellani M."/>
            <person name="Scott A."/>
            <person name="Toegelov H."/>
            <person name="Fuchs J."/>
            <person name="Mata-Sucre Y."/>
            <person name="Dias Y."/>
            <person name="Vanzela A.L.L."/>
            <person name="Huettel B."/>
            <person name="Almeida C.C.S."/>
            <person name="Simkova H."/>
            <person name="Souza G."/>
            <person name="Pedrosa-Harand A."/>
            <person name="Macas J."/>
            <person name="Mayer K.F.X."/>
            <person name="Houben A."/>
            <person name="Marques A."/>
        </authorList>
    </citation>
    <scope>NUCLEOTIDE SEQUENCE</scope>
    <source>
        <strain evidence="2">RhyBre1mFocal</strain>
    </source>
</reference>
<gene>
    <name evidence="2" type="ORF">LUZ63_015785</name>
</gene>
<proteinExistence type="predicted"/>
<dbReference type="OrthoDB" id="614848at2759"/>
<dbReference type="SUPFAM" id="SSF52058">
    <property type="entry name" value="L domain-like"/>
    <property type="match status" value="1"/>
</dbReference>
<dbReference type="InterPro" id="IPR053197">
    <property type="entry name" value="F-box_SCFL_complex_component"/>
</dbReference>